<dbReference type="NCBIfam" id="TIGR00135">
    <property type="entry name" value="gatC"/>
    <property type="match status" value="1"/>
</dbReference>
<keyword evidence="4" id="KW-0808">Transferase</keyword>
<dbReference type="HAMAP" id="MF_00122">
    <property type="entry name" value="GatC"/>
    <property type="match status" value="1"/>
</dbReference>
<keyword evidence="5" id="KW-1185">Reference proteome</keyword>
<keyword evidence="2" id="KW-0547">Nucleotide-binding</keyword>
<dbReference type="GO" id="GO:0006412">
    <property type="term" value="P:translation"/>
    <property type="evidence" value="ECO:0007669"/>
    <property type="project" value="UniProtKB-UniRule"/>
</dbReference>
<accession>A0A1B7XEL5</accession>
<dbReference type="SUPFAM" id="SSF141000">
    <property type="entry name" value="Glu-tRNAGln amidotransferase C subunit"/>
    <property type="match status" value="1"/>
</dbReference>
<dbReference type="Pfam" id="PF02686">
    <property type="entry name" value="GatC"/>
    <property type="match status" value="1"/>
</dbReference>
<evidence type="ECO:0000256" key="1">
    <source>
        <dbReference type="ARBA" id="ARBA00022840"/>
    </source>
</evidence>
<dbReference type="PANTHER" id="PTHR15004:SF0">
    <property type="entry name" value="GLUTAMYL-TRNA(GLN) AMIDOTRANSFERASE SUBUNIT C, MITOCHONDRIAL"/>
    <property type="match status" value="1"/>
</dbReference>
<dbReference type="PATRIC" id="fig|1560234.3.peg.3275"/>
<comment type="catalytic activity">
    <reaction evidence="2">
        <text>L-glutamyl-tRNA(Gln) + L-glutamine + ATP + H2O = L-glutaminyl-tRNA(Gln) + L-glutamate + ADP + phosphate + H(+)</text>
        <dbReference type="Rhea" id="RHEA:17521"/>
        <dbReference type="Rhea" id="RHEA-COMP:9681"/>
        <dbReference type="Rhea" id="RHEA-COMP:9684"/>
        <dbReference type="ChEBI" id="CHEBI:15377"/>
        <dbReference type="ChEBI" id="CHEBI:15378"/>
        <dbReference type="ChEBI" id="CHEBI:29985"/>
        <dbReference type="ChEBI" id="CHEBI:30616"/>
        <dbReference type="ChEBI" id="CHEBI:43474"/>
        <dbReference type="ChEBI" id="CHEBI:58359"/>
        <dbReference type="ChEBI" id="CHEBI:78520"/>
        <dbReference type="ChEBI" id="CHEBI:78521"/>
        <dbReference type="ChEBI" id="CHEBI:456216"/>
    </reaction>
</comment>
<feature type="compositionally biased region" description="Basic and acidic residues" evidence="3">
    <location>
        <begin position="62"/>
        <end position="76"/>
    </location>
</feature>
<dbReference type="EC" id="6.3.5.-" evidence="2"/>
<evidence type="ECO:0000256" key="3">
    <source>
        <dbReference type="SAM" id="MobiDB-lite"/>
    </source>
</evidence>
<comment type="catalytic activity">
    <reaction evidence="2">
        <text>L-aspartyl-tRNA(Asn) + L-glutamine + ATP + H2O = L-asparaginyl-tRNA(Asn) + L-glutamate + ADP + phosphate + 2 H(+)</text>
        <dbReference type="Rhea" id="RHEA:14513"/>
        <dbReference type="Rhea" id="RHEA-COMP:9674"/>
        <dbReference type="Rhea" id="RHEA-COMP:9677"/>
        <dbReference type="ChEBI" id="CHEBI:15377"/>
        <dbReference type="ChEBI" id="CHEBI:15378"/>
        <dbReference type="ChEBI" id="CHEBI:29985"/>
        <dbReference type="ChEBI" id="CHEBI:30616"/>
        <dbReference type="ChEBI" id="CHEBI:43474"/>
        <dbReference type="ChEBI" id="CHEBI:58359"/>
        <dbReference type="ChEBI" id="CHEBI:78515"/>
        <dbReference type="ChEBI" id="CHEBI:78516"/>
        <dbReference type="ChEBI" id="CHEBI:456216"/>
    </reaction>
</comment>
<reference evidence="4 5" key="1">
    <citation type="submission" date="2015-01" db="EMBL/GenBank/DDBJ databases">
        <title>Desulfovibrio sp. JC271 draft genome sequence.</title>
        <authorList>
            <person name="Shivani Y."/>
            <person name="Subhash Y."/>
            <person name="Sasikala C."/>
            <person name="Ramana C.V."/>
        </authorList>
    </citation>
    <scope>NUCLEOTIDE SEQUENCE [LARGE SCALE GENOMIC DNA]</scope>
    <source>
        <strain evidence="4 5">JC271</strain>
    </source>
</reference>
<dbReference type="GO" id="GO:0070681">
    <property type="term" value="P:glutaminyl-tRNAGln biosynthesis via transamidation"/>
    <property type="evidence" value="ECO:0007669"/>
    <property type="project" value="TreeGrafter"/>
</dbReference>
<dbReference type="EMBL" id="JXMS01000009">
    <property type="protein sequence ID" value="OBQ52629.1"/>
    <property type="molecule type" value="Genomic_DNA"/>
</dbReference>
<dbReference type="GO" id="GO:0050567">
    <property type="term" value="F:glutaminyl-tRNA synthase (glutamine-hydrolyzing) activity"/>
    <property type="evidence" value="ECO:0007669"/>
    <property type="project" value="UniProtKB-UniRule"/>
</dbReference>
<keyword evidence="2" id="KW-0436">Ligase</keyword>
<gene>
    <name evidence="2" type="primary">gatC</name>
    <name evidence="4" type="ORF">SP90_06515</name>
</gene>
<evidence type="ECO:0000313" key="4">
    <source>
        <dbReference type="EMBL" id="OBQ52629.1"/>
    </source>
</evidence>
<dbReference type="PANTHER" id="PTHR15004">
    <property type="entry name" value="GLUTAMYL-TRNA(GLN) AMIDOTRANSFERASE SUBUNIT C, MITOCHONDRIAL"/>
    <property type="match status" value="1"/>
</dbReference>
<evidence type="ECO:0000313" key="5">
    <source>
        <dbReference type="Proteomes" id="UP000091979"/>
    </source>
</evidence>
<proteinExistence type="inferred from homology"/>
<dbReference type="OrthoDB" id="9813938at2"/>
<dbReference type="AlphaFoldDB" id="A0A1B7XEL5"/>
<comment type="function">
    <text evidence="2">Allows the formation of correctly charged Asn-tRNA(Asn) or Gln-tRNA(Gln) through the transamidation of misacylated Asp-tRNA(Asn) or Glu-tRNA(Gln) in organisms which lack either or both of asparaginyl-tRNA or glutaminyl-tRNA synthetases. The reaction takes place in the presence of glutamine and ATP through an activated phospho-Asp-tRNA(Asn) or phospho-Glu-tRNA(Gln).</text>
</comment>
<dbReference type="RefSeq" id="WP_066853789.1">
    <property type="nucleotide sequence ID" value="NZ_JXMS01000009.1"/>
</dbReference>
<organism evidence="4 5">
    <name type="scientific">Halodesulfovibrio spirochaetisodalis</name>
    <dbReference type="NCBI Taxonomy" id="1560234"/>
    <lineage>
        <taxon>Bacteria</taxon>
        <taxon>Pseudomonadati</taxon>
        <taxon>Thermodesulfobacteriota</taxon>
        <taxon>Desulfovibrionia</taxon>
        <taxon>Desulfovibrionales</taxon>
        <taxon>Desulfovibrionaceae</taxon>
        <taxon>Halodesulfovibrio</taxon>
    </lineage>
</organism>
<feature type="region of interest" description="Disordered" evidence="3">
    <location>
        <begin position="48"/>
        <end position="76"/>
    </location>
</feature>
<dbReference type="GO" id="GO:0006450">
    <property type="term" value="P:regulation of translational fidelity"/>
    <property type="evidence" value="ECO:0007669"/>
    <property type="project" value="InterPro"/>
</dbReference>
<name>A0A1B7XEL5_9BACT</name>
<sequence length="94" mass="10711">MSITPERVAQIAKLARLELDDEKQRLFAGQFEDILKYMDTLNGLDTAGTEPLYSPVEQPTPLREDKAEKRFERDDIVSNAPETDGQFFIVPKIV</sequence>
<evidence type="ECO:0000256" key="2">
    <source>
        <dbReference type="HAMAP-Rule" id="MF_00122"/>
    </source>
</evidence>
<dbReference type="GO" id="GO:0050566">
    <property type="term" value="F:asparaginyl-tRNA synthase (glutamine-hydrolyzing) activity"/>
    <property type="evidence" value="ECO:0007669"/>
    <property type="project" value="RHEA"/>
</dbReference>
<dbReference type="InterPro" id="IPR036113">
    <property type="entry name" value="Asp/Glu-ADT_sf_sub_c"/>
</dbReference>
<comment type="similarity">
    <text evidence="2">Belongs to the GatC family.</text>
</comment>
<dbReference type="GO" id="GO:0016740">
    <property type="term" value="F:transferase activity"/>
    <property type="evidence" value="ECO:0007669"/>
    <property type="project" value="UniProtKB-KW"/>
</dbReference>
<comment type="caution">
    <text evidence="4">The sequence shown here is derived from an EMBL/GenBank/DDBJ whole genome shotgun (WGS) entry which is preliminary data.</text>
</comment>
<dbReference type="Proteomes" id="UP000091979">
    <property type="component" value="Unassembled WGS sequence"/>
</dbReference>
<keyword evidence="2" id="KW-0648">Protein biosynthesis</keyword>
<protein>
    <recommendedName>
        <fullName evidence="2">Aspartyl/glutamyl-tRNA(Asn/Gln) amidotransferase subunit C</fullName>
        <shortName evidence="2">Asp/Glu-ADT subunit C</shortName>
        <ecNumber evidence="2">6.3.5.-</ecNumber>
    </recommendedName>
</protein>
<dbReference type="GO" id="GO:0005524">
    <property type="term" value="F:ATP binding"/>
    <property type="evidence" value="ECO:0007669"/>
    <property type="project" value="UniProtKB-KW"/>
</dbReference>
<comment type="subunit">
    <text evidence="2">Heterotrimer of A, B and C subunits.</text>
</comment>
<keyword evidence="1 2" id="KW-0067">ATP-binding</keyword>
<dbReference type="STRING" id="1560234.SP90_06515"/>
<dbReference type="Gene3D" id="1.10.20.60">
    <property type="entry name" value="Glu-tRNAGln amidotransferase C subunit, N-terminal domain"/>
    <property type="match status" value="1"/>
</dbReference>
<dbReference type="InterPro" id="IPR003837">
    <property type="entry name" value="GatC"/>
</dbReference>